<evidence type="ECO:0000256" key="1">
    <source>
        <dbReference type="SAM" id="MobiDB-lite"/>
    </source>
</evidence>
<reference evidence="3" key="1">
    <citation type="submission" date="2016-10" db="EMBL/GenBank/DDBJ databases">
        <authorList>
            <person name="Varghese N."/>
            <person name="Submissions S."/>
        </authorList>
    </citation>
    <scope>NUCLEOTIDE SEQUENCE [LARGE SCALE GENOMIC DNA]</scope>
    <source>
        <strain evidence="3">DSM 25329</strain>
    </source>
</reference>
<feature type="compositionally biased region" description="Polar residues" evidence="1">
    <location>
        <begin position="33"/>
        <end position="48"/>
    </location>
</feature>
<protein>
    <submittedName>
        <fullName evidence="2">Uncharacterized protein</fullName>
    </submittedName>
</protein>
<evidence type="ECO:0000313" key="3">
    <source>
        <dbReference type="Proteomes" id="UP000198748"/>
    </source>
</evidence>
<dbReference type="Proteomes" id="UP000198748">
    <property type="component" value="Unassembled WGS sequence"/>
</dbReference>
<gene>
    <name evidence="2" type="ORF">SAMN04487996_114226</name>
</gene>
<proteinExistence type="predicted"/>
<keyword evidence="3" id="KW-1185">Reference proteome</keyword>
<organism evidence="2 3">
    <name type="scientific">Dyadobacter soli</name>
    <dbReference type="NCBI Taxonomy" id="659014"/>
    <lineage>
        <taxon>Bacteria</taxon>
        <taxon>Pseudomonadati</taxon>
        <taxon>Bacteroidota</taxon>
        <taxon>Cytophagia</taxon>
        <taxon>Cytophagales</taxon>
        <taxon>Spirosomataceae</taxon>
        <taxon>Dyadobacter</taxon>
    </lineage>
</organism>
<evidence type="ECO:0000313" key="2">
    <source>
        <dbReference type="EMBL" id="SDG04924.1"/>
    </source>
</evidence>
<dbReference type="AlphaFoldDB" id="A0A1G7R2J2"/>
<sequence length="48" mass="4964">MLFGVLVSSASKVLSVFNAFTTLHKSPTHGLSPMNSVGNASLATSLNE</sequence>
<accession>A0A1G7R2J2</accession>
<dbReference type="EMBL" id="FNAN01000014">
    <property type="protein sequence ID" value="SDG04924.1"/>
    <property type="molecule type" value="Genomic_DNA"/>
</dbReference>
<name>A0A1G7R2J2_9BACT</name>
<feature type="region of interest" description="Disordered" evidence="1">
    <location>
        <begin position="27"/>
        <end position="48"/>
    </location>
</feature>